<keyword evidence="3" id="KW-1185">Reference proteome</keyword>
<accession>A0A2P6U1Y6</accession>
<comment type="caution">
    <text evidence="2">The sequence shown here is derived from an EMBL/GenBank/DDBJ whole genome shotgun (WGS) entry which is preliminary data.</text>
</comment>
<dbReference type="Proteomes" id="UP000239899">
    <property type="component" value="Unassembled WGS sequence"/>
</dbReference>
<evidence type="ECO:0000256" key="1">
    <source>
        <dbReference type="SAM" id="Phobius"/>
    </source>
</evidence>
<name>A0A2P6U1Y6_CHLSO</name>
<reference evidence="2 3" key="1">
    <citation type="journal article" date="2018" name="Plant J.">
        <title>Genome sequences of Chlorella sorokiniana UTEX 1602 and Micractinium conductrix SAG 241.80: implications to maltose excretion by a green alga.</title>
        <authorList>
            <person name="Arriola M.B."/>
            <person name="Velmurugan N."/>
            <person name="Zhang Y."/>
            <person name="Plunkett M.H."/>
            <person name="Hondzo H."/>
            <person name="Barney B.M."/>
        </authorList>
    </citation>
    <scope>NUCLEOTIDE SEQUENCE [LARGE SCALE GENOMIC DNA]</scope>
    <source>
        <strain evidence="3">UTEX 1602</strain>
    </source>
</reference>
<evidence type="ECO:0000313" key="2">
    <source>
        <dbReference type="EMBL" id="PRW60327.1"/>
    </source>
</evidence>
<organism evidence="2 3">
    <name type="scientific">Chlorella sorokiniana</name>
    <name type="common">Freshwater green alga</name>
    <dbReference type="NCBI Taxonomy" id="3076"/>
    <lineage>
        <taxon>Eukaryota</taxon>
        <taxon>Viridiplantae</taxon>
        <taxon>Chlorophyta</taxon>
        <taxon>core chlorophytes</taxon>
        <taxon>Trebouxiophyceae</taxon>
        <taxon>Chlorellales</taxon>
        <taxon>Chlorellaceae</taxon>
        <taxon>Chlorella clade</taxon>
        <taxon>Chlorella</taxon>
    </lineage>
</organism>
<dbReference type="EMBL" id="LHPG02000002">
    <property type="protein sequence ID" value="PRW60327.1"/>
    <property type="molecule type" value="Genomic_DNA"/>
</dbReference>
<dbReference type="Pfam" id="PF06549">
    <property type="entry name" value="DUF1118"/>
    <property type="match status" value="1"/>
</dbReference>
<keyword evidence="1" id="KW-0812">Transmembrane</keyword>
<feature type="transmembrane region" description="Helical" evidence="1">
    <location>
        <begin position="153"/>
        <end position="177"/>
    </location>
</feature>
<dbReference type="AlphaFoldDB" id="A0A2P6U1Y6"/>
<gene>
    <name evidence="2" type="ORF">C2E21_0871</name>
</gene>
<protein>
    <submittedName>
        <fullName evidence="2">Uncharacterized protein</fullName>
    </submittedName>
</protein>
<keyword evidence="1" id="KW-0472">Membrane</keyword>
<dbReference type="OrthoDB" id="444029at2759"/>
<evidence type="ECO:0000313" key="3">
    <source>
        <dbReference type="Proteomes" id="UP000239899"/>
    </source>
</evidence>
<feature type="transmembrane region" description="Helical" evidence="1">
    <location>
        <begin position="130"/>
        <end position="147"/>
    </location>
</feature>
<keyword evidence="1" id="KW-1133">Transmembrane helix</keyword>
<sequence>MAASLSARSALGGVQLQQKARAGPARLNTQIVAAVKKVNSYDDQWTKGIGSVGIFLEDREKPSVNIFKQVEKKRLLSTVEKAGLLSAAEKAGLSLSKIEKLGLLSTAERLGLLTLAEDLLTTDPGKISSASLPFFVAAIGSLVLIPQDNVAEVIIAYTLALGAGAVATALFVGGFVVKSLQED</sequence>
<proteinExistence type="predicted"/>
<dbReference type="InterPro" id="IPR009500">
    <property type="entry name" value="DUF1118"/>
</dbReference>